<reference evidence="1" key="1">
    <citation type="submission" date="2018-05" db="EMBL/GenBank/DDBJ databases">
        <authorList>
            <person name="Lanie J.A."/>
            <person name="Ng W.-L."/>
            <person name="Kazmierczak K.M."/>
            <person name="Andrzejewski T.M."/>
            <person name="Davidsen T.M."/>
            <person name="Wayne K.J."/>
            <person name="Tettelin H."/>
            <person name="Glass J.I."/>
            <person name="Rusch D."/>
            <person name="Podicherti R."/>
            <person name="Tsui H.-C.T."/>
            <person name="Winkler M.E."/>
        </authorList>
    </citation>
    <scope>NUCLEOTIDE SEQUENCE</scope>
</reference>
<evidence type="ECO:0008006" key="2">
    <source>
        <dbReference type="Google" id="ProtNLM"/>
    </source>
</evidence>
<evidence type="ECO:0000313" key="1">
    <source>
        <dbReference type="EMBL" id="SVA05222.1"/>
    </source>
</evidence>
<dbReference type="SUPFAM" id="SSF82171">
    <property type="entry name" value="DPP6 N-terminal domain-like"/>
    <property type="match status" value="1"/>
</dbReference>
<dbReference type="EMBL" id="UINC01003314">
    <property type="protein sequence ID" value="SVA05222.1"/>
    <property type="molecule type" value="Genomic_DNA"/>
</dbReference>
<dbReference type="Gene3D" id="2.130.10.10">
    <property type="entry name" value="YVTN repeat-like/Quinoprotein amine dehydrogenase"/>
    <property type="match status" value="1"/>
</dbReference>
<sequence length="410" mass="47304">MNRLERFVYERVKALPWLKDSIVMLYRAIFSIIPGKTVISKRPIKVRENYFFGFHDKCPWSGDNTKLLAHHFEIDNRPPLQGDEVMIGYFTGDDWSDFVPTITTKAWNWQTGAMLQWIGLGNTFIFNDFDGKKHVSRIFDTDNRSTDELPLPIAGISPNGFYAVSYSFNRMKSRLGPTAYGYANGEEHDVDKNVSPSETLKLVNISNGKIIPLLKLKDIVLYNPDQSMDDAYHYFTHALFSPESDKIVFFHRWINSSRQEFTRMFSCDLNGNNLFLFPTKNMVSHITWKNNDTILAFAEINGVEQYYLLNDRNDNWNYLNEHLFSENGHPQYSIDGLIITDTYPNRSGYLSLLLYDDKKKSVDVLAKLKRSGSFVGGIKCDLHPRWDRKGKYVSFDSAHTGTRSLCTIAI</sequence>
<proteinExistence type="predicted"/>
<accession>A0A381SMF8</accession>
<organism evidence="1">
    <name type="scientific">marine metagenome</name>
    <dbReference type="NCBI Taxonomy" id="408172"/>
    <lineage>
        <taxon>unclassified sequences</taxon>
        <taxon>metagenomes</taxon>
        <taxon>ecological metagenomes</taxon>
    </lineage>
</organism>
<gene>
    <name evidence="1" type="ORF">METZ01_LOCUS58076</name>
</gene>
<dbReference type="AlphaFoldDB" id="A0A381SMF8"/>
<dbReference type="InterPro" id="IPR015943">
    <property type="entry name" value="WD40/YVTN_repeat-like_dom_sf"/>
</dbReference>
<name>A0A381SMF8_9ZZZZ</name>
<protein>
    <recommendedName>
        <fullName evidence="2">Dipeptidylpeptidase IV N-terminal domain-containing protein</fullName>
    </recommendedName>
</protein>